<dbReference type="PATRIC" id="fig|361041.3.peg.2690"/>
<feature type="transmembrane region" description="Helical" evidence="1">
    <location>
        <begin position="107"/>
        <end position="126"/>
    </location>
</feature>
<proteinExistence type="predicted"/>
<name>A0A0F5L3A3_9HYPH</name>
<dbReference type="Proteomes" id="UP000033514">
    <property type="component" value="Unassembled WGS sequence"/>
</dbReference>
<evidence type="ECO:0000313" key="3">
    <source>
        <dbReference type="Proteomes" id="UP000033514"/>
    </source>
</evidence>
<reference evidence="2 3" key="1">
    <citation type="submission" date="2015-03" db="EMBL/GenBank/DDBJ databases">
        <authorList>
            <person name="Hassan Y.I."/>
            <person name="Lepp D."/>
            <person name="Zhou T."/>
        </authorList>
    </citation>
    <scope>NUCLEOTIDE SEQUENCE [LARGE SCALE GENOMIC DNA]</scope>
    <source>
        <strain evidence="2 3">GH2-10</strain>
    </source>
</reference>
<evidence type="ECO:0000256" key="1">
    <source>
        <dbReference type="SAM" id="Phobius"/>
    </source>
</evidence>
<sequence length="237" mass="26028">MKFRQLFNLCLKLGLSDREARRQIELAEALGFQSDDPYLNLLVLEGLLLHAVILNDRTIKIFRAEREGYPDLIAEKVREAILPILADVAVKAAERSVTSHLSTRRRLLESITIFAVTALLAFPVGALSQQNVNAFWIGLTAGSATSVAEMLTLNPMLPQQFAECKSSIATKFGNSPGDYVCPTKPIVYRTGNPVETTPFLNPLLTIFSTAFSCLLLGAGLPPIVKKIKRRFTQGVVA</sequence>
<keyword evidence="1" id="KW-1133">Transmembrane helix</keyword>
<comment type="caution">
    <text evidence="2">The sequence shown here is derived from an EMBL/GenBank/DDBJ whole genome shotgun (WGS) entry which is preliminary data.</text>
</comment>
<accession>A0A0F5L3A3</accession>
<feature type="transmembrane region" description="Helical" evidence="1">
    <location>
        <begin position="199"/>
        <end position="220"/>
    </location>
</feature>
<gene>
    <name evidence="2" type="ORF">VW35_16455</name>
</gene>
<dbReference type="AlphaFoldDB" id="A0A0F5L3A3"/>
<dbReference type="RefSeq" id="WP_046144191.1">
    <property type="nucleotide sequence ID" value="NZ_LAJG01000036.1"/>
</dbReference>
<evidence type="ECO:0000313" key="2">
    <source>
        <dbReference type="EMBL" id="KKB76901.1"/>
    </source>
</evidence>
<dbReference type="EMBL" id="LAJG01000036">
    <property type="protein sequence ID" value="KKB76901.1"/>
    <property type="molecule type" value="Genomic_DNA"/>
</dbReference>
<keyword evidence="1" id="KW-0472">Membrane</keyword>
<keyword evidence="1" id="KW-0812">Transmembrane</keyword>
<keyword evidence="3" id="KW-1185">Reference proteome</keyword>
<dbReference type="STRING" id="361041.VW35_16455"/>
<protein>
    <submittedName>
        <fullName evidence="2">Uncharacterized protein</fullName>
    </submittedName>
</protein>
<organism evidence="2 3">
    <name type="scientific">Devosia soli</name>
    <dbReference type="NCBI Taxonomy" id="361041"/>
    <lineage>
        <taxon>Bacteria</taxon>
        <taxon>Pseudomonadati</taxon>
        <taxon>Pseudomonadota</taxon>
        <taxon>Alphaproteobacteria</taxon>
        <taxon>Hyphomicrobiales</taxon>
        <taxon>Devosiaceae</taxon>
        <taxon>Devosia</taxon>
    </lineage>
</organism>